<keyword evidence="1" id="KW-0812">Transmembrane</keyword>
<dbReference type="EMBL" id="SGWY01000001">
    <property type="protein sequence ID" value="RZS68709.1"/>
    <property type="molecule type" value="Genomic_DNA"/>
</dbReference>
<comment type="caution">
    <text evidence="2">The sequence shown here is derived from an EMBL/GenBank/DDBJ whole genome shotgun (WGS) entry which is preliminary data.</text>
</comment>
<keyword evidence="1" id="KW-0472">Membrane</keyword>
<gene>
    <name evidence="2" type="ORF">EV187_1144</name>
</gene>
<keyword evidence="3" id="KW-1185">Reference proteome</keyword>
<organism evidence="2 3">
    <name type="scientific">Agromyces ramosus</name>
    <dbReference type="NCBI Taxonomy" id="33879"/>
    <lineage>
        <taxon>Bacteria</taxon>
        <taxon>Bacillati</taxon>
        <taxon>Actinomycetota</taxon>
        <taxon>Actinomycetes</taxon>
        <taxon>Micrococcales</taxon>
        <taxon>Microbacteriaceae</taxon>
        <taxon>Agromyces</taxon>
    </lineage>
</organism>
<name>A0A4Q7MPR6_9MICO</name>
<keyword evidence="1" id="KW-1133">Transmembrane helix</keyword>
<protein>
    <submittedName>
        <fullName evidence="2">Uncharacterized protein</fullName>
    </submittedName>
</protein>
<sequence>MNELTSAQRTPDPLSDRRAVQLLLAFVAAVVIVLALATVPLSITESMTTREPTGQRQLDRFPR</sequence>
<accession>A0A4Q7MPR6</accession>
<evidence type="ECO:0000256" key="1">
    <source>
        <dbReference type="SAM" id="Phobius"/>
    </source>
</evidence>
<feature type="transmembrane region" description="Helical" evidence="1">
    <location>
        <begin position="20"/>
        <end position="43"/>
    </location>
</feature>
<evidence type="ECO:0000313" key="3">
    <source>
        <dbReference type="Proteomes" id="UP000293289"/>
    </source>
</evidence>
<proteinExistence type="predicted"/>
<reference evidence="2 3" key="1">
    <citation type="submission" date="2019-02" db="EMBL/GenBank/DDBJ databases">
        <title>Genomic Encyclopedia of Type Strains, Phase IV (KMG-IV): sequencing the most valuable type-strain genomes for metagenomic binning, comparative biology and taxonomic classification.</title>
        <authorList>
            <person name="Goeker M."/>
        </authorList>
    </citation>
    <scope>NUCLEOTIDE SEQUENCE [LARGE SCALE GENOMIC DNA]</scope>
    <source>
        <strain evidence="2 3">DSM 43045</strain>
    </source>
</reference>
<dbReference type="RefSeq" id="WP_130351984.1">
    <property type="nucleotide sequence ID" value="NZ_SGWY01000001.1"/>
</dbReference>
<dbReference type="AlphaFoldDB" id="A0A4Q7MPR6"/>
<evidence type="ECO:0000313" key="2">
    <source>
        <dbReference type="EMBL" id="RZS68709.1"/>
    </source>
</evidence>
<dbReference type="Proteomes" id="UP000293289">
    <property type="component" value="Unassembled WGS sequence"/>
</dbReference>